<comment type="caution">
    <text evidence="8">The sequence shown here is derived from an EMBL/GenBank/DDBJ whole genome shotgun (WGS) entry which is preliminary data.</text>
</comment>
<organism evidence="8 9">
    <name type="scientific">Phyllachora maydis</name>
    <dbReference type="NCBI Taxonomy" id="1825666"/>
    <lineage>
        <taxon>Eukaryota</taxon>
        <taxon>Fungi</taxon>
        <taxon>Dikarya</taxon>
        <taxon>Ascomycota</taxon>
        <taxon>Pezizomycotina</taxon>
        <taxon>Sordariomycetes</taxon>
        <taxon>Sordariomycetidae</taxon>
        <taxon>Phyllachorales</taxon>
        <taxon>Phyllachoraceae</taxon>
        <taxon>Phyllachora</taxon>
    </lineage>
</organism>
<accession>A0AAD9MGY9</accession>
<dbReference type="Pfam" id="PF00237">
    <property type="entry name" value="Ribosomal_L22"/>
    <property type="match status" value="1"/>
</dbReference>
<gene>
    <name evidence="8" type="ORF">P8C59_006623</name>
</gene>
<dbReference type="Proteomes" id="UP001217918">
    <property type="component" value="Unassembled WGS sequence"/>
</dbReference>
<evidence type="ECO:0000256" key="6">
    <source>
        <dbReference type="RuleBase" id="RU004005"/>
    </source>
</evidence>
<dbReference type="NCBIfam" id="TIGR01038">
    <property type="entry name" value="uL22_arch_euk"/>
    <property type="match status" value="1"/>
</dbReference>
<evidence type="ECO:0000256" key="2">
    <source>
        <dbReference type="ARBA" id="ARBA00022980"/>
    </source>
</evidence>
<dbReference type="SUPFAM" id="SSF54843">
    <property type="entry name" value="Ribosomal protein L22"/>
    <property type="match status" value="1"/>
</dbReference>
<dbReference type="InterPro" id="IPR036394">
    <property type="entry name" value="Ribosomal_uL22_sf"/>
</dbReference>
<dbReference type="InterPro" id="IPR005721">
    <property type="entry name" value="Ribosomal_uL22_euk/arc"/>
</dbReference>
<dbReference type="CDD" id="cd00336">
    <property type="entry name" value="Ribosomal_L22"/>
    <property type="match status" value="1"/>
</dbReference>
<dbReference type="AlphaFoldDB" id="A0AAD9MGY9"/>
<keyword evidence="2 6" id="KW-0689">Ribosomal protein</keyword>
<dbReference type="InterPro" id="IPR001063">
    <property type="entry name" value="Ribosomal_uL22"/>
</dbReference>
<dbReference type="GO" id="GO:0002181">
    <property type="term" value="P:cytoplasmic translation"/>
    <property type="evidence" value="ECO:0007669"/>
    <property type="project" value="TreeGrafter"/>
</dbReference>
<dbReference type="GO" id="GO:0003735">
    <property type="term" value="F:structural constituent of ribosome"/>
    <property type="evidence" value="ECO:0007669"/>
    <property type="project" value="InterPro"/>
</dbReference>
<name>A0AAD9MGY9_9PEZI</name>
<proteinExistence type="inferred from homology"/>
<evidence type="ECO:0000256" key="4">
    <source>
        <dbReference type="ARBA" id="ARBA00035207"/>
    </source>
</evidence>
<evidence type="ECO:0000256" key="3">
    <source>
        <dbReference type="ARBA" id="ARBA00023274"/>
    </source>
</evidence>
<protein>
    <recommendedName>
        <fullName evidence="4">Large ribosomal subunit protein uL22</fullName>
    </recommendedName>
    <alternativeName>
        <fullName evidence="5">60S ribosomal protein L17</fullName>
    </alternativeName>
</protein>
<sequence>MTRYATNEVAPTKSARARGSYLRVSFKNTRETAQAINGWKLQRAQKFLENVTEKKEAVPFRRYAGGIGRTAQGKAWGVSRARWPVKSAEFLLGLLKNAESNADAKGLDTGNLVVKHIQVNQAPKQRRRTYRAHGRINPYMSNPCHIELILTEGEEAVQKSTDVAERDASHLSSRQRGARVRRAITAA</sequence>
<dbReference type="PANTHER" id="PTHR11593">
    <property type="entry name" value="60S RIBOSOMAL PROTEIN L17"/>
    <property type="match status" value="1"/>
</dbReference>
<feature type="region of interest" description="Disordered" evidence="7">
    <location>
        <begin position="163"/>
        <end position="187"/>
    </location>
</feature>
<evidence type="ECO:0000313" key="9">
    <source>
        <dbReference type="Proteomes" id="UP001217918"/>
    </source>
</evidence>
<dbReference type="InterPro" id="IPR018260">
    <property type="entry name" value="Ribosomal_uL22_CS"/>
</dbReference>
<dbReference type="GO" id="GO:0022625">
    <property type="term" value="C:cytosolic large ribosomal subunit"/>
    <property type="evidence" value="ECO:0007669"/>
    <property type="project" value="TreeGrafter"/>
</dbReference>
<reference evidence="8" key="1">
    <citation type="journal article" date="2023" name="Mol. Plant Microbe Interact.">
        <title>Elucidating the Obligate Nature and Biological Capacity of an Invasive Fungal Corn Pathogen.</title>
        <authorList>
            <person name="MacCready J.S."/>
            <person name="Roggenkamp E.M."/>
            <person name="Gdanetz K."/>
            <person name="Chilvers M.I."/>
        </authorList>
    </citation>
    <scope>NUCLEOTIDE SEQUENCE</scope>
    <source>
        <strain evidence="8">PM02</strain>
    </source>
</reference>
<evidence type="ECO:0000313" key="8">
    <source>
        <dbReference type="EMBL" id="KAK2072256.1"/>
    </source>
</evidence>
<dbReference type="PROSITE" id="PS00464">
    <property type="entry name" value="RIBOSOMAL_L22"/>
    <property type="match status" value="1"/>
</dbReference>
<dbReference type="FunFam" id="3.90.470.10:FF:000010">
    <property type="entry name" value="60S ribosomal protein L17"/>
    <property type="match status" value="1"/>
</dbReference>
<dbReference type="Gene3D" id="3.90.470.10">
    <property type="entry name" value="Ribosomal protein L22/L17"/>
    <property type="match status" value="1"/>
</dbReference>
<dbReference type="EMBL" id="JAQQPM010000006">
    <property type="protein sequence ID" value="KAK2072256.1"/>
    <property type="molecule type" value="Genomic_DNA"/>
</dbReference>
<keyword evidence="3 6" id="KW-0687">Ribonucleoprotein</keyword>
<feature type="compositionally biased region" description="Basic residues" evidence="7">
    <location>
        <begin position="176"/>
        <end position="187"/>
    </location>
</feature>
<comment type="similarity">
    <text evidence="1 6">Belongs to the universal ribosomal protein uL22 family.</text>
</comment>
<evidence type="ECO:0000256" key="7">
    <source>
        <dbReference type="SAM" id="MobiDB-lite"/>
    </source>
</evidence>
<evidence type="ECO:0000256" key="5">
    <source>
        <dbReference type="ARBA" id="ARBA00035325"/>
    </source>
</evidence>
<evidence type="ECO:0000256" key="1">
    <source>
        <dbReference type="ARBA" id="ARBA00009451"/>
    </source>
</evidence>
<dbReference type="PANTHER" id="PTHR11593:SF10">
    <property type="entry name" value="60S RIBOSOMAL PROTEIN L17"/>
    <property type="match status" value="1"/>
</dbReference>
<keyword evidence="9" id="KW-1185">Reference proteome</keyword>